<evidence type="ECO:0000313" key="5">
    <source>
        <dbReference type="Proteomes" id="UP000663814"/>
    </source>
</evidence>
<dbReference type="InterPro" id="IPR049492">
    <property type="entry name" value="BD-FAE-like_dom"/>
</dbReference>
<reference evidence="4 5" key="2">
    <citation type="submission" date="2021-08" db="EMBL/GenBank/DDBJ databases">
        <title>Rheinheimera aquimaris sp. nov., isolated from seawater of the East Sea in Korea.</title>
        <authorList>
            <person name="Kim K.H."/>
            <person name="Wenting R."/>
            <person name="Kim K.R."/>
            <person name="Jeon C.O."/>
        </authorList>
    </citation>
    <scope>NUCLEOTIDE SEQUENCE [LARGE SCALE GENOMIC DNA]</scope>
    <source>
        <strain evidence="4 5">MA-13</strain>
    </source>
</reference>
<organism evidence="4 5">
    <name type="scientific">Rheinheimera maricola</name>
    <dbReference type="NCBI Taxonomy" id="2793282"/>
    <lineage>
        <taxon>Bacteria</taxon>
        <taxon>Pseudomonadati</taxon>
        <taxon>Pseudomonadota</taxon>
        <taxon>Gammaproteobacteria</taxon>
        <taxon>Chromatiales</taxon>
        <taxon>Chromatiaceae</taxon>
        <taxon>Rheinheimera</taxon>
    </lineage>
</organism>
<reference evidence="4 5" key="1">
    <citation type="submission" date="2020-12" db="EMBL/GenBank/DDBJ databases">
        <authorList>
            <person name="Ruan W."/>
            <person name="Khan S.A."/>
            <person name="Jeon C.O."/>
        </authorList>
    </citation>
    <scope>NUCLEOTIDE SEQUENCE [LARGE SCALE GENOMIC DNA]</scope>
    <source>
        <strain evidence="4 5">MA-13</strain>
    </source>
</reference>
<protein>
    <submittedName>
        <fullName evidence="4">Alpha/beta fold hydrolase</fullName>
    </submittedName>
</protein>
<dbReference type="SUPFAM" id="SSF53474">
    <property type="entry name" value="alpha/beta-Hydrolases"/>
    <property type="match status" value="1"/>
</dbReference>
<accession>A0ABS7X6S2</accession>
<dbReference type="InterPro" id="IPR029058">
    <property type="entry name" value="AB_hydrolase_fold"/>
</dbReference>
<keyword evidence="2" id="KW-0732">Signal</keyword>
<name>A0ABS7X6S2_9GAMM</name>
<evidence type="ECO:0000256" key="2">
    <source>
        <dbReference type="SAM" id="SignalP"/>
    </source>
</evidence>
<dbReference type="RefSeq" id="WP_224673254.1">
    <property type="nucleotide sequence ID" value="NZ_JAERPS020000001.1"/>
</dbReference>
<dbReference type="EMBL" id="JAERPS020000001">
    <property type="protein sequence ID" value="MBZ9610889.1"/>
    <property type="molecule type" value="Genomic_DNA"/>
</dbReference>
<keyword evidence="1 4" id="KW-0378">Hydrolase</keyword>
<dbReference type="PANTHER" id="PTHR48081:SF33">
    <property type="entry name" value="KYNURENINE FORMAMIDASE"/>
    <property type="match status" value="1"/>
</dbReference>
<dbReference type="PANTHER" id="PTHR48081">
    <property type="entry name" value="AB HYDROLASE SUPERFAMILY PROTEIN C4A8.06C"/>
    <property type="match status" value="1"/>
</dbReference>
<feature type="signal peptide" evidence="2">
    <location>
        <begin position="1"/>
        <end position="23"/>
    </location>
</feature>
<dbReference type="Pfam" id="PF20434">
    <property type="entry name" value="BD-FAE"/>
    <property type="match status" value="1"/>
</dbReference>
<dbReference type="Proteomes" id="UP000663814">
    <property type="component" value="Unassembled WGS sequence"/>
</dbReference>
<gene>
    <name evidence="4" type="ORF">I4W93_004715</name>
</gene>
<evidence type="ECO:0000313" key="4">
    <source>
        <dbReference type="EMBL" id="MBZ9610889.1"/>
    </source>
</evidence>
<dbReference type="PROSITE" id="PS51257">
    <property type="entry name" value="PROKAR_LIPOPROTEIN"/>
    <property type="match status" value="1"/>
</dbReference>
<dbReference type="Gene3D" id="3.40.50.1820">
    <property type="entry name" value="alpha/beta hydrolase"/>
    <property type="match status" value="1"/>
</dbReference>
<dbReference type="InterPro" id="IPR050300">
    <property type="entry name" value="GDXG_lipolytic_enzyme"/>
</dbReference>
<feature type="chain" id="PRO_5045876554" evidence="2">
    <location>
        <begin position="24"/>
        <end position="306"/>
    </location>
</feature>
<proteinExistence type="predicted"/>
<feature type="domain" description="BD-FAE-like" evidence="3">
    <location>
        <begin position="76"/>
        <end position="268"/>
    </location>
</feature>
<sequence>MIKNRNIKQLAAMLCAAVLASCAAPIPERVSAGSESVTTAVSMPVNVSYSSLLAEAQADNSLKLAYGNEPLQFGRLYLPPETTTAAATPLLVFIHGGCWLNAYDMVHSTAFSQAVAKAGIAVWSLEYRRSGDAGGGWPGSLDDVLAGLAFARQNLATLVPGVTLDQHNIVLAGHSAGGQLALLAGAQQQGAQRNAVRGVIGLAAITNLLTYAQGGNSCQRATTQFMAGTPQQWPGRYLLASPAMQPAPAKSLLLQGSNDSIVPVDQASDSGMPYRLVEEAGHFDWIHPQTKAYTQFLATLMELVAQ</sequence>
<evidence type="ECO:0000259" key="3">
    <source>
        <dbReference type="Pfam" id="PF20434"/>
    </source>
</evidence>
<dbReference type="GO" id="GO:0016787">
    <property type="term" value="F:hydrolase activity"/>
    <property type="evidence" value="ECO:0007669"/>
    <property type="project" value="UniProtKB-KW"/>
</dbReference>
<evidence type="ECO:0000256" key="1">
    <source>
        <dbReference type="ARBA" id="ARBA00022801"/>
    </source>
</evidence>
<keyword evidence="5" id="KW-1185">Reference proteome</keyword>
<comment type="caution">
    <text evidence="4">The sequence shown here is derived from an EMBL/GenBank/DDBJ whole genome shotgun (WGS) entry which is preliminary data.</text>
</comment>